<gene>
    <name evidence="8" type="ORF">KI387_034816</name>
</gene>
<dbReference type="AlphaFoldDB" id="A0AA38C4H1"/>
<evidence type="ECO:0000256" key="1">
    <source>
        <dbReference type="ARBA" id="ARBA00004123"/>
    </source>
</evidence>
<dbReference type="SMART" id="SM00717">
    <property type="entry name" value="SANT"/>
    <property type="match status" value="2"/>
</dbReference>
<dbReference type="EMBL" id="JAHRHJ020003813">
    <property type="protein sequence ID" value="KAH9290699.1"/>
    <property type="molecule type" value="Genomic_DNA"/>
</dbReference>
<dbReference type="PROSITE" id="PS51294">
    <property type="entry name" value="HTH_MYB"/>
    <property type="match status" value="2"/>
</dbReference>
<name>A0AA38C4H1_TAXCH</name>
<evidence type="ECO:0000313" key="8">
    <source>
        <dbReference type="EMBL" id="KAH9290699.1"/>
    </source>
</evidence>
<dbReference type="CDD" id="cd00167">
    <property type="entry name" value="SANT"/>
    <property type="match status" value="2"/>
</dbReference>
<dbReference type="PANTHER" id="PTHR47994">
    <property type="entry name" value="F14D16.11-RELATED"/>
    <property type="match status" value="1"/>
</dbReference>
<keyword evidence="2" id="KW-0677">Repeat</keyword>
<dbReference type="Pfam" id="PF00249">
    <property type="entry name" value="Myb_DNA-binding"/>
    <property type="match status" value="2"/>
</dbReference>
<dbReference type="PANTHER" id="PTHR47994:SF5">
    <property type="entry name" value="F14D16.11-RELATED"/>
    <property type="match status" value="1"/>
</dbReference>
<keyword evidence="9" id="KW-1185">Reference proteome</keyword>
<feature type="domain" description="Myb-like" evidence="6">
    <location>
        <begin position="9"/>
        <end position="61"/>
    </location>
</feature>
<dbReference type="InterPro" id="IPR017930">
    <property type="entry name" value="Myb_dom"/>
</dbReference>
<dbReference type="FunFam" id="1.10.10.60:FF:000254">
    <property type="entry name" value="transcription repressor MYB5-like"/>
    <property type="match status" value="1"/>
</dbReference>
<comment type="subcellular location">
    <subcellularLocation>
        <location evidence="1">Nucleus</location>
    </subcellularLocation>
</comment>
<dbReference type="SUPFAM" id="SSF46689">
    <property type="entry name" value="Homeodomain-like"/>
    <property type="match status" value="1"/>
</dbReference>
<feature type="domain" description="HTH myb-type" evidence="7">
    <location>
        <begin position="62"/>
        <end position="116"/>
    </location>
</feature>
<evidence type="ECO:0000259" key="6">
    <source>
        <dbReference type="PROSITE" id="PS50090"/>
    </source>
</evidence>
<dbReference type="InterPro" id="IPR015495">
    <property type="entry name" value="Myb_TF_plants"/>
</dbReference>
<comment type="caution">
    <text evidence="8">The sequence shown here is derived from an EMBL/GenBank/DDBJ whole genome shotgun (WGS) entry which is preliminary data.</text>
</comment>
<feature type="domain" description="HTH myb-type" evidence="7">
    <location>
        <begin position="9"/>
        <end position="61"/>
    </location>
</feature>
<evidence type="ECO:0000313" key="9">
    <source>
        <dbReference type="Proteomes" id="UP000824469"/>
    </source>
</evidence>
<dbReference type="Proteomes" id="UP000824469">
    <property type="component" value="Unassembled WGS sequence"/>
</dbReference>
<evidence type="ECO:0000256" key="2">
    <source>
        <dbReference type="ARBA" id="ARBA00022737"/>
    </source>
</evidence>
<dbReference type="InterPro" id="IPR009057">
    <property type="entry name" value="Homeodomain-like_sf"/>
</dbReference>
<protein>
    <submittedName>
        <fullName evidence="8">Uncharacterized protein</fullName>
    </submittedName>
</protein>
<accession>A0AA38C4H1</accession>
<reference evidence="8 9" key="1">
    <citation type="journal article" date="2021" name="Nat. Plants">
        <title>The Taxus genome provides insights into paclitaxel biosynthesis.</title>
        <authorList>
            <person name="Xiong X."/>
            <person name="Gou J."/>
            <person name="Liao Q."/>
            <person name="Li Y."/>
            <person name="Zhou Q."/>
            <person name="Bi G."/>
            <person name="Li C."/>
            <person name="Du R."/>
            <person name="Wang X."/>
            <person name="Sun T."/>
            <person name="Guo L."/>
            <person name="Liang H."/>
            <person name="Lu P."/>
            <person name="Wu Y."/>
            <person name="Zhang Z."/>
            <person name="Ro D.K."/>
            <person name="Shang Y."/>
            <person name="Huang S."/>
            <person name="Yan J."/>
        </authorList>
    </citation>
    <scope>NUCLEOTIDE SEQUENCE [LARGE SCALE GENOMIC DNA]</scope>
    <source>
        <strain evidence="8">Ta-2019</strain>
    </source>
</reference>
<dbReference type="FunFam" id="1.10.10.60:FF:000001">
    <property type="entry name" value="MYB-related transcription factor"/>
    <property type="match status" value="1"/>
</dbReference>
<keyword evidence="3" id="KW-0238">DNA-binding</keyword>
<keyword evidence="4" id="KW-0539">Nucleus</keyword>
<dbReference type="GO" id="GO:0003677">
    <property type="term" value="F:DNA binding"/>
    <property type="evidence" value="ECO:0007669"/>
    <property type="project" value="UniProtKB-KW"/>
</dbReference>
<dbReference type="PROSITE" id="PS50090">
    <property type="entry name" value="MYB_LIKE"/>
    <property type="match status" value="2"/>
</dbReference>
<feature type="non-terminal residue" evidence="8">
    <location>
        <position position="1"/>
    </location>
</feature>
<evidence type="ECO:0000256" key="3">
    <source>
        <dbReference type="ARBA" id="ARBA00023125"/>
    </source>
</evidence>
<proteinExistence type="predicted"/>
<feature type="compositionally biased region" description="Polar residues" evidence="5">
    <location>
        <begin position="138"/>
        <end position="151"/>
    </location>
</feature>
<evidence type="ECO:0000259" key="7">
    <source>
        <dbReference type="PROSITE" id="PS51294"/>
    </source>
</evidence>
<dbReference type="InterPro" id="IPR001005">
    <property type="entry name" value="SANT/Myb"/>
</dbReference>
<dbReference type="GO" id="GO:0005634">
    <property type="term" value="C:nucleus"/>
    <property type="evidence" value="ECO:0007669"/>
    <property type="project" value="UniProtKB-SubCell"/>
</dbReference>
<feature type="domain" description="Myb-like" evidence="6">
    <location>
        <begin position="62"/>
        <end position="112"/>
    </location>
</feature>
<feature type="region of interest" description="Disordered" evidence="5">
    <location>
        <begin position="130"/>
        <end position="179"/>
    </location>
</feature>
<organism evidence="8 9">
    <name type="scientific">Taxus chinensis</name>
    <name type="common">Chinese yew</name>
    <name type="synonym">Taxus wallichiana var. chinensis</name>
    <dbReference type="NCBI Taxonomy" id="29808"/>
    <lineage>
        <taxon>Eukaryota</taxon>
        <taxon>Viridiplantae</taxon>
        <taxon>Streptophyta</taxon>
        <taxon>Embryophyta</taxon>
        <taxon>Tracheophyta</taxon>
        <taxon>Spermatophyta</taxon>
        <taxon>Pinopsida</taxon>
        <taxon>Pinidae</taxon>
        <taxon>Conifers II</taxon>
        <taxon>Cupressales</taxon>
        <taxon>Taxaceae</taxon>
        <taxon>Taxus</taxon>
    </lineage>
</organism>
<evidence type="ECO:0000256" key="5">
    <source>
        <dbReference type="SAM" id="MobiDB-lite"/>
    </source>
</evidence>
<evidence type="ECO:0000256" key="4">
    <source>
        <dbReference type="ARBA" id="ARBA00023242"/>
    </source>
</evidence>
<sequence>MGRTPCCVKVGLNRGPWTAEEDLRLSNYVETHGEGGWRTLPGKAGLLRCGKSCRLRWMNYLRPDVKRGRISPEEEDLILRLHRLLGNRWSLIAGRMPGRTDNEIKNYWNTHLSKKLITQGIDPRTHKPLSVISEESDVSPNSQPKNSPGTSEDQKETVAAVTEVEEGGSAPCPQDIRGKQNIVTDNTGSFSQVINTNSGRVGGVAHENEAYFTSKETFFDGKWNSSTEDAPCQKHQVSQGLQTLEMELRNSGIVPAYNKLNNNTNCTGAAVANGFSFPFPYPVNTVTCMGSAFGDCNSDYMFSSLLESFGNEELQ</sequence>
<dbReference type="Gene3D" id="1.10.10.60">
    <property type="entry name" value="Homeodomain-like"/>
    <property type="match status" value="2"/>
</dbReference>